<dbReference type="AlphaFoldDB" id="A0A088B369"/>
<organism evidence="1">
    <name type="scientific">Methylobacterium oryzae CBMB20</name>
    <dbReference type="NCBI Taxonomy" id="693986"/>
    <lineage>
        <taxon>Bacteria</taxon>
        <taxon>Pseudomonadati</taxon>
        <taxon>Pseudomonadota</taxon>
        <taxon>Alphaproteobacteria</taxon>
        <taxon>Hyphomicrobiales</taxon>
        <taxon>Methylobacteriaceae</taxon>
        <taxon>Methylobacterium</taxon>
    </lineage>
</organism>
<name>A0A088B369_9HYPH</name>
<dbReference type="RefSeq" id="WP_172685234.1">
    <property type="nucleotide sequence ID" value="NZ_JX627582.1"/>
</dbReference>
<sequence length="73" mass="8022">MRHARSDDLPALLLALATENAELRVELGEAQDLLMETAIDAGHLHARSEAVQIERDAWHAEAEQLQTRLPGVG</sequence>
<gene>
    <name evidence="1" type="ORF">MOC_3p0020</name>
</gene>
<protein>
    <submittedName>
        <fullName evidence="1">Protein of unassigned function</fullName>
    </submittedName>
</protein>
<keyword evidence="1" id="KW-0614">Plasmid</keyword>
<evidence type="ECO:0000313" key="1">
    <source>
        <dbReference type="EMBL" id="AGO88431.1"/>
    </source>
</evidence>
<geneLocation type="plasmid" evidence="1">
    <name>pMOC3</name>
</geneLocation>
<reference evidence="1" key="1">
    <citation type="journal article" date="2014" name="PLoS ONE">
        <title>Genome Information of Methylobacterium oryzae, a Plant-Probiotic Methylotroph in the Phyllosphere.</title>
        <authorList>
            <person name="Kwak M.J."/>
            <person name="Jeong H."/>
            <person name="Madhaiyan M."/>
            <person name="Lee Y."/>
            <person name="Sa T.M."/>
            <person name="Oh T.K."/>
            <person name="Kim J.F."/>
        </authorList>
    </citation>
    <scope>NUCLEOTIDE SEQUENCE</scope>
    <source>
        <strain evidence="1">CBMB20</strain>
        <plasmid evidence="1">pMOC3</plasmid>
    </source>
</reference>
<dbReference type="EMBL" id="JX627582">
    <property type="protein sequence ID" value="AGO88431.1"/>
    <property type="molecule type" value="Genomic_DNA"/>
</dbReference>
<accession>A0A088B369</accession>
<proteinExistence type="predicted"/>